<dbReference type="EMBL" id="JACEZU010000004">
    <property type="protein sequence ID" value="MBA5687576.1"/>
    <property type="molecule type" value="Genomic_DNA"/>
</dbReference>
<comment type="caution">
    <text evidence="1">The sequence shown here is derived from an EMBL/GenBank/DDBJ whole genome shotgun (WGS) entry which is preliminary data.</text>
</comment>
<sequence length="63" mass="6864">MDTAHPPRRNTEMASIVDQAIALDARMGAANAWVFMETAQVPLSVVKRVLGMPAQRRSASRAN</sequence>
<proteinExistence type="predicted"/>
<gene>
    <name evidence="1" type="ORF">H3H39_11005</name>
</gene>
<evidence type="ECO:0000313" key="1">
    <source>
        <dbReference type="EMBL" id="MBA5687576.1"/>
    </source>
</evidence>
<organism evidence="1 2">
    <name type="scientific">Rugamonas apoptosis</name>
    <dbReference type="NCBI Taxonomy" id="2758570"/>
    <lineage>
        <taxon>Bacteria</taxon>
        <taxon>Pseudomonadati</taxon>
        <taxon>Pseudomonadota</taxon>
        <taxon>Betaproteobacteria</taxon>
        <taxon>Burkholderiales</taxon>
        <taxon>Oxalobacteraceae</taxon>
        <taxon>Telluria group</taxon>
        <taxon>Rugamonas</taxon>
    </lineage>
</organism>
<dbReference type="AlphaFoldDB" id="A0A7W2F9G4"/>
<dbReference type="RefSeq" id="WP_182153403.1">
    <property type="nucleotide sequence ID" value="NZ_JACEZU010000004.1"/>
</dbReference>
<protein>
    <submittedName>
        <fullName evidence="1">Uncharacterized protein</fullName>
    </submittedName>
</protein>
<reference evidence="1 2" key="1">
    <citation type="submission" date="2020-07" db="EMBL/GenBank/DDBJ databases">
        <title>Novel species isolated from subtropical streams in China.</title>
        <authorList>
            <person name="Lu H."/>
        </authorList>
    </citation>
    <scope>NUCLEOTIDE SEQUENCE [LARGE SCALE GENOMIC DNA]</scope>
    <source>
        <strain evidence="1 2">LX47W</strain>
    </source>
</reference>
<name>A0A7W2F9G4_9BURK</name>
<dbReference type="Proteomes" id="UP000573499">
    <property type="component" value="Unassembled WGS sequence"/>
</dbReference>
<evidence type="ECO:0000313" key="2">
    <source>
        <dbReference type="Proteomes" id="UP000573499"/>
    </source>
</evidence>
<keyword evidence="2" id="KW-1185">Reference proteome</keyword>
<accession>A0A7W2F9G4</accession>